<evidence type="ECO:0000313" key="8">
    <source>
        <dbReference type="EMBL" id="BBD78332.1"/>
    </source>
</evidence>
<reference evidence="8 9" key="1">
    <citation type="submission" date="2018-04" db="EMBL/GenBank/DDBJ databases">
        <title>Complete genome sequence of Hydrogenophilus thermoluteolus TH-1.</title>
        <authorList>
            <person name="Arai H."/>
        </authorList>
    </citation>
    <scope>NUCLEOTIDE SEQUENCE [LARGE SCALE GENOMIC DNA]</scope>
    <source>
        <strain evidence="8 9">TH-1</strain>
    </source>
</reference>
<dbReference type="NCBIfam" id="NF008149">
    <property type="entry name" value="PRK10901.1"/>
    <property type="match status" value="1"/>
</dbReference>
<dbReference type="RefSeq" id="WP_119335971.1">
    <property type="nucleotide sequence ID" value="NZ_AP018558.1"/>
</dbReference>
<evidence type="ECO:0000256" key="1">
    <source>
        <dbReference type="ARBA" id="ARBA00007494"/>
    </source>
</evidence>
<evidence type="ECO:0000256" key="6">
    <source>
        <dbReference type="PROSITE-ProRule" id="PRU01023"/>
    </source>
</evidence>
<feature type="binding site" evidence="6">
    <location>
        <position position="316"/>
    </location>
    <ligand>
        <name>S-adenosyl-L-methionine</name>
        <dbReference type="ChEBI" id="CHEBI:59789"/>
    </ligand>
</feature>
<dbReference type="CDD" id="cd02440">
    <property type="entry name" value="AdoMet_MTases"/>
    <property type="match status" value="1"/>
</dbReference>
<dbReference type="GO" id="GO:0006355">
    <property type="term" value="P:regulation of DNA-templated transcription"/>
    <property type="evidence" value="ECO:0007669"/>
    <property type="project" value="InterPro"/>
</dbReference>
<dbReference type="Gene3D" id="1.10.287.730">
    <property type="entry name" value="Helix hairpin bin"/>
    <property type="match status" value="1"/>
</dbReference>
<dbReference type="GO" id="GO:0003723">
    <property type="term" value="F:RNA binding"/>
    <property type="evidence" value="ECO:0007669"/>
    <property type="project" value="UniProtKB-UniRule"/>
</dbReference>
<sequence>MKHKAHSAGHYAAPETLAGALDCASAIVAAVIRGESATAAWQRMVAHNPQAPGWARVQDFAWSTLRDYGWGDAVLAALSRRPIDRTVRPLLLVALTELRKGRVPVHALIHEAVAVAKKRRTAAAGFVNALLRRYDRERAQWAPEAWGARSDQAIAAHWRHPRWWVEKIQFAHPSAWQTVLHQGNTHPPMGLRVRSSEKRREVIARLREAGIAAEPFDPLPGAIWLPEPVAETKLPEPVRNEVVIQDIGAQWAAPLLAVRPGERVLDACAAPGGKALHLLDSAAIDLTLVEKEKNRYRAMLARFPELSERAQAVVGDAREPHAWWDGRPFDAILLDAPCSGSGVVRRHPDIKWLRRVSDLETFRTVQQALLTALWPLLRPGGRLLYVTCSVFAEENERVIAKFLNNHNDAKRVPTEGVDGYYLPTEQHDGFYYARIEKVAES</sequence>
<feature type="binding site" evidence="6">
    <location>
        <position position="292"/>
    </location>
    <ligand>
        <name>S-adenosyl-L-methionine</name>
        <dbReference type="ChEBI" id="CHEBI:59789"/>
    </ligand>
</feature>
<dbReference type="InterPro" id="IPR054728">
    <property type="entry name" value="RsmB-like_ferredoxin"/>
</dbReference>
<dbReference type="InterPro" id="IPR001678">
    <property type="entry name" value="MeTrfase_RsmB-F_NOP2_dom"/>
</dbReference>
<dbReference type="PANTHER" id="PTHR22807">
    <property type="entry name" value="NOP2 YEAST -RELATED NOL1/NOP2/FMU SUN DOMAIN-CONTAINING"/>
    <property type="match status" value="1"/>
</dbReference>
<dbReference type="Gene3D" id="3.30.70.1170">
    <property type="entry name" value="Sun protein, domain 3"/>
    <property type="match status" value="1"/>
</dbReference>
<dbReference type="OrthoDB" id="5292653at2"/>
<evidence type="ECO:0000256" key="5">
    <source>
        <dbReference type="ARBA" id="ARBA00022884"/>
    </source>
</evidence>
<feature type="binding site" evidence="6">
    <location>
        <position position="335"/>
    </location>
    <ligand>
        <name>S-adenosyl-L-methionine</name>
        <dbReference type="ChEBI" id="CHEBI:59789"/>
    </ligand>
</feature>
<dbReference type="PROSITE" id="PS51686">
    <property type="entry name" value="SAM_MT_RSMB_NOP"/>
    <property type="match status" value="1"/>
</dbReference>
<evidence type="ECO:0000256" key="4">
    <source>
        <dbReference type="ARBA" id="ARBA00022691"/>
    </source>
</evidence>
<dbReference type="Pfam" id="PF01189">
    <property type="entry name" value="Methyltr_RsmB-F"/>
    <property type="match status" value="1"/>
</dbReference>
<dbReference type="GO" id="GO:0008173">
    <property type="term" value="F:RNA methyltransferase activity"/>
    <property type="evidence" value="ECO:0007669"/>
    <property type="project" value="InterPro"/>
</dbReference>
<evidence type="ECO:0000259" key="7">
    <source>
        <dbReference type="PROSITE" id="PS51686"/>
    </source>
</evidence>
<dbReference type="KEGG" id="htl:HPTL_2078"/>
<dbReference type="InterPro" id="IPR029063">
    <property type="entry name" value="SAM-dependent_MTases_sf"/>
</dbReference>
<dbReference type="Pfam" id="PF01029">
    <property type="entry name" value="NusB"/>
    <property type="match status" value="1"/>
</dbReference>
<gene>
    <name evidence="8" type="ORF">HPTL_2078</name>
</gene>
<dbReference type="PANTHER" id="PTHR22807:SF61">
    <property type="entry name" value="NOL1_NOP2_SUN FAMILY PROTEIN _ ANTITERMINATION NUSB DOMAIN-CONTAINING PROTEIN"/>
    <property type="match status" value="1"/>
</dbReference>
<dbReference type="AlphaFoldDB" id="A0A2Z6E1F6"/>
<dbReference type="InterPro" id="IPR035926">
    <property type="entry name" value="NusB-like_sf"/>
</dbReference>
<dbReference type="GO" id="GO:0001510">
    <property type="term" value="P:RNA methylation"/>
    <property type="evidence" value="ECO:0007669"/>
    <property type="project" value="InterPro"/>
</dbReference>
<accession>A0A2Z6E1F6</accession>
<dbReference type="InterPro" id="IPR006027">
    <property type="entry name" value="NusB_RsmB_TIM44"/>
</dbReference>
<protein>
    <submittedName>
        <fullName evidence="8">16S rRNA (Cytosine(967)-C(5))-methyltransferase</fullName>
    </submittedName>
</protein>
<feature type="domain" description="SAM-dependent MTase RsmB/NOP-type" evidence="7">
    <location>
        <begin position="179"/>
        <end position="438"/>
    </location>
</feature>
<organism evidence="8 9">
    <name type="scientific">Hydrogenophilus thermoluteolus</name>
    <name type="common">Pseudomonas hydrogenothermophila</name>
    <dbReference type="NCBI Taxonomy" id="297"/>
    <lineage>
        <taxon>Bacteria</taxon>
        <taxon>Pseudomonadati</taxon>
        <taxon>Pseudomonadota</taxon>
        <taxon>Hydrogenophilia</taxon>
        <taxon>Hydrogenophilales</taxon>
        <taxon>Hydrogenophilaceae</taxon>
        <taxon>Hydrogenophilus</taxon>
    </lineage>
</organism>
<dbReference type="Pfam" id="PF22458">
    <property type="entry name" value="RsmF-B_ferredox"/>
    <property type="match status" value="1"/>
</dbReference>
<keyword evidence="9" id="KW-1185">Reference proteome</keyword>
<evidence type="ECO:0000256" key="3">
    <source>
        <dbReference type="ARBA" id="ARBA00022679"/>
    </source>
</evidence>
<dbReference type="Proteomes" id="UP000262004">
    <property type="component" value="Chromosome"/>
</dbReference>
<evidence type="ECO:0000256" key="2">
    <source>
        <dbReference type="ARBA" id="ARBA00022603"/>
    </source>
</evidence>
<evidence type="ECO:0000313" key="9">
    <source>
        <dbReference type="Proteomes" id="UP000262004"/>
    </source>
</evidence>
<keyword evidence="4 6" id="KW-0949">S-adenosyl-L-methionine</keyword>
<comment type="similarity">
    <text evidence="1 6">Belongs to the class I-like SAM-binding methyltransferase superfamily. RsmB/NOP family.</text>
</comment>
<keyword evidence="2 6" id="KW-0489">Methyltransferase</keyword>
<dbReference type="InterPro" id="IPR049560">
    <property type="entry name" value="MeTrfase_RsmB-F_NOP2_cat"/>
</dbReference>
<keyword evidence="3 6" id="KW-0808">Transferase</keyword>
<dbReference type="InterPro" id="IPR018314">
    <property type="entry name" value="RsmB/NOL1/NOP2-like_CS"/>
</dbReference>
<name>A0A2Z6E1F6_HYDTE</name>
<dbReference type="SUPFAM" id="SSF48013">
    <property type="entry name" value="NusB-like"/>
    <property type="match status" value="1"/>
</dbReference>
<proteinExistence type="inferred from homology"/>
<dbReference type="SUPFAM" id="SSF53335">
    <property type="entry name" value="S-adenosyl-L-methionine-dependent methyltransferases"/>
    <property type="match status" value="1"/>
</dbReference>
<keyword evidence="5 6" id="KW-0694">RNA-binding</keyword>
<dbReference type="Gene3D" id="1.10.940.10">
    <property type="entry name" value="NusB-like"/>
    <property type="match status" value="1"/>
</dbReference>
<dbReference type="PROSITE" id="PS01153">
    <property type="entry name" value="NOL1_NOP2_SUN"/>
    <property type="match status" value="1"/>
</dbReference>
<dbReference type="Gene3D" id="3.40.50.150">
    <property type="entry name" value="Vaccinia Virus protein VP39"/>
    <property type="match status" value="1"/>
</dbReference>
<dbReference type="EMBL" id="AP018558">
    <property type="protein sequence ID" value="BBD78332.1"/>
    <property type="molecule type" value="Genomic_DNA"/>
</dbReference>
<feature type="binding site" evidence="6">
    <location>
        <begin position="268"/>
        <end position="274"/>
    </location>
    <ligand>
        <name>S-adenosyl-L-methionine</name>
        <dbReference type="ChEBI" id="CHEBI:59789"/>
    </ligand>
</feature>
<dbReference type="PRINTS" id="PR02008">
    <property type="entry name" value="RCMTFAMILY"/>
</dbReference>
<feature type="active site" description="Nucleophile" evidence="6">
    <location>
        <position position="388"/>
    </location>
</feature>
<dbReference type="InterPro" id="IPR023267">
    <property type="entry name" value="RCMT"/>
</dbReference>